<dbReference type="Proteomes" id="UP001050975">
    <property type="component" value="Unassembled WGS sequence"/>
</dbReference>
<proteinExistence type="predicted"/>
<evidence type="ECO:0000313" key="2">
    <source>
        <dbReference type="EMBL" id="GET43041.1"/>
    </source>
</evidence>
<sequence length="163" mass="19152">MGKRLVIEPHLSVEELEMRYLKASNPIERTRYQIIWLKALGFGSEEVASVTGYYRDRIRRIARRYNTEGAQGLIDRRRVHSGREPILSDIEQAHLGQALLELAPDGGLWNGRKVANWMEQLIGQPVHRQRGWEYLRQMNFRQRIPRPQHDGADLDQQQAWKKN</sequence>
<dbReference type="Pfam" id="PF13551">
    <property type="entry name" value="HTH_29"/>
    <property type="match status" value="1"/>
</dbReference>
<gene>
    <name evidence="2" type="ORF">MiSe_78610</name>
</gene>
<dbReference type="AlphaFoldDB" id="A0AAV3XMX5"/>
<dbReference type="InterPro" id="IPR025959">
    <property type="entry name" value="Winged_HTH_dom"/>
</dbReference>
<evidence type="ECO:0000259" key="1">
    <source>
        <dbReference type="Pfam" id="PF13592"/>
    </source>
</evidence>
<keyword evidence="3" id="KW-1185">Reference proteome</keyword>
<dbReference type="EMBL" id="BLAY01000195">
    <property type="protein sequence ID" value="GET43041.1"/>
    <property type="molecule type" value="Genomic_DNA"/>
</dbReference>
<accession>A0AAV3XMX5</accession>
<evidence type="ECO:0000313" key="3">
    <source>
        <dbReference type="Proteomes" id="UP001050975"/>
    </source>
</evidence>
<reference evidence="2" key="1">
    <citation type="submission" date="2019-10" db="EMBL/GenBank/DDBJ databases">
        <title>Draft genome sequece of Microseira wollei NIES-4236.</title>
        <authorList>
            <person name="Yamaguchi H."/>
            <person name="Suzuki S."/>
            <person name="Kawachi M."/>
        </authorList>
    </citation>
    <scope>NUCLEOTIDE SEQUENCE</scope>
    <source>
        <strain evidence="2">NIES-4236</strain>
    </source>
</reference>
<feature type="domain" description="Winged helix-turn helix" evidence="1">
    <location>
        <begin position="105"/>
        <end position="163"/>
    </location>
</feature>
<dbReference type="Pfam" id="PF13592">
    <property type="entry name" value="HTH_33"/>
    <property type="match status" value="1"/>
</dbReference>
<organism evidence="2 3">
    <name type="scientific">Microseira wollei NIES-4236</name>
    <dbReference type="NCBI Taxonomy" id="2530354"/>
    <lineage>
        <taxon>Bacteria</taxon>
        <taxon>Bacillati</taxon>
        <taxon>Cyanobacteriota</taxon>
        <taxon>Cyanophyceae</taxon>
        <taxon>Oscillatoriophycideae</taxon>
        <taxon>Aerosakkonematales</taxon>
        <taxon>Aerosakkonemataceae</taxon>
        <taxon>Microseira</taxon>
    </lineage>
</organism>
<name>A0AAV3XMX5_9CYAN</name>
<protein>
    <recommendedName>
        <fullName evidence="1">Winged helix-turn helix domain-containing protein</fullName>
    </recommendedName>
</protein>
<comment type="caution">
    <text evidence="2">The sequence shown here is derived from an EMBL/GenBank/DDBJ whole genome shotgun (WGS) entry which is preliminary data.</text>
</comment>